<reference evidence="1" key="1">
    <citation type="journal article" date="2014" name="Int. J. Syst. Evol. Microbiol.">
        <title>Complete genome sequence of Corynebacterium casei LMG S-19264T (=DSM 44701T), isolated from a smear-ripened cheese.</title>
        <authorList>
            <consortium name="US DOE Joint Genome Institute (JGI-PGF)"/>
            <person name="Walter F."/>
            <person name="Albersmeier A."/>
            <person name="Kalinowski J."/>
            <person name="Ruckert C."/>
        </authorList>
    </citation>
    <scope>NUCLEOTIDE SEQUENCE</scope>
    <source>
        <strain evidence="1">CGMCC 1.15519</strain>
    </source>
</reference>
<accession>A0A916ZIZ0</accession>
<protein>
    <submittedName>
        <fullName evidence="1">Uncharacterized protein</fullName>
    </submittedName>
</protein>
<gene>
    <name evidence="1" type="ORF">GCM10011529_01050</name>
</gene>
<dbReference type="EMBL" id="BMJM01000001">
    <property type="protein sequence ID" value="GGD98749.1"/>
    <property type="molecule type" value="Genomic_DNA"/>
</dbReference>
<comment type="caution">
    <text evidence="1">The sequence shown here is derived from an EMBL/GenBank/DDBJ whole genome shotgun (WGS) entry which is preliminary data.</text>
</comment>
<reference evidence="1" key="2">
    <citation type="submission" date="2020-09" db="EMBL/GenBank/DDBJ databases">
        <authorList>
            <person name="Sun Q."/>
            <person name="Zhou Y."/>
        </authorList>
    </citation>
    <scope>NUCLEOTIDE SEQUENCE</scope>
    <source>
        <strain evidence="1">CGMCC 1.15519</strain>
    </source>
</reference>
<organism evidence="1 2">
    <name type="scientific">Sandarakinorhabdus glacialis</name>
    <dbReference type="NCBI Taxonomy" id="1614636"/>
    <lineage>
        <taxon>Bacteria</taxon>
        <taxon>Pseudomonadati</taxon>
        <taxon>Pseudomonadota</taxon>
        <taxon>Alphaproteobacteria</taxon>
        <taxon>Sphingomonadales</taxon>
        <taxon>Sphingosinicellaceae</taxon>
        <taxon>Sandarakinorhabdus</taxon>
    </lineage>
</organism>
<dbReference type="AlphaFoldDB" id="A0A916ZIZ0"/>
<sequence>MAKFASNDVLDGSLLVVRSATRMVAVSGQPGSFAAAVAGRLTEAAMTTADFALAAGDISGRKIGVAARSGLAVIAAGTADHVALIDDAGSRLLYVTTCPAQALAAGGTVSIAGWSVEVGAPA</sequence>
<proteinExistence type="predicted"/>
<dbReference type="Proteomes" id="UP000635071">
    <property type="component" value="Unassembled WGS sequence"/>
</dbReference>
<evidence type="ECO:0000313" key="2">
    <source>
        <dbReference type="Proteomes" id="UP000635071"/>
    </source>
</evidence>
<keyword evidence="2" id="KW-1185">Reference proteome</keyword>
<evidence type="ECO:0000313" key="1">
    <source>
        <dbReference type="EMBL" id="GGD98749.1"/>
    </source>
</evidence>
<name>A0A916ZIZ0_9SPHN</name>
<dbReference type="RefSeq" id="WP_188760968.1">
    <property type="nucleotide sequence ID" value="NZ_BMJM01000001.1"/>
</dbReference>